<dbReference type="Pfam" id="PF13481">
    <property type="entry name" value="AAA_25"/>
    <property type="match status" value="1"/>
</dbReference>
<evidence type="ECO:0000256" key="1">
    <source>
        <dbReference type="SAM" id="MobiDB-lite"/>
    </source>
</evidence>
<feature type="domain" description="AAA+ ATPase" evidence="2">
    <location>
        <begin position="416"/>
        <end position="612"/>
    </location>
</feature>
<name>A0A2V1P1L2_9RHOB</name>
<organism evidence="3 4">
    <name type="scientific">Salibaculum griseiflavum</name>
    <dbReference type="NCBI Taxonomy" id="1914409"/>
    <lineage>
        <taxon>Bacteria</taxon>
        <taxon>Pseudomonadati</taxon>
        <taxon>Pseudomonadota</taxon>
        <taxon>Alphaproteobacteria</taxon>
        <taxon>Rhodobacterales</taxon>
        <taxon>Roseobacteraceae</taxon>
        <taxon>Salibaculum</taxon>
    </lineage>
</organism>
<evidence type="ECO:0000313" key="4">
    <source>
        <dbReference type="Proteomes" id="UP000245293"/>
    </source>
</evidence>
<feature type="region of interest" description="Disordered" evidence="1">
    <location>
        <begin position="221"/>
        <end position="247"/>
    </location>
</feature>
<dbReference type="AlphaFoldDB" id="A0A2V1P1L2"/>
<dbReference type="Pfam" id="PF08707">
    <property type="entry name" value="PriCT_2"/>
    <property type="match status" value="1"/>
</dbReference>
<gene>
    <name evidence="3" type="ORF">DFK10_11870</name>
</gene>
<dbReference type="InterPro" id="IPR014819">
    <property type="entry name" value="PriCT_2"/>
</dbReference>
<feature type="region of interest" description="Disordered" evidence="1">
    <location>
        <begin position="721"/>
        <end position="757"/>
    </location>
</feature>
<dbReference type="SMART" id="SM00382">
    <property type="entry name" value="AAA"/>
    <property type="match status" value="1"/>
</dbReference>
<evidence type="ECO:0000259" key="2">
    <source>
        <dbReference type="SMART" id="SM00382"/>
    </source>
</evidence>
<proteinExistence type="predicted"/>
<dbReference type="InterPro" id="IPR003593">
    <property type="entry name" value="AAA+_ATPase"/>
</dbReference>
<sequence length="757" mass="80770">MNSCLNTTGVETSTDCQKNAIQANRAETHPVGPSGAVWEIAKQERNWLVYRLEAKANGKPGKMNKLPVDAETGQQVGKDEAAKLTFAEAAKACKAFNTRRGIEANKTGAWGLGYLPRPGSAMVGGDIDEVLNDQGELHEWARGLIANPDSYLEWSPSQNGFRVLMERQPGDEAINGAERNGVGLFADGKKFFTSTGQRIGSTGEITEASGLRERLLERRELGSGGTPMSMGPKAPSGPSSGAQRATRGKWYGIPPERRAAALTDALRYIRYNDREHWIKISAAVHSAISDLGEDVARAIWDDWCNEIGGPTDENDKTWNSFSSERAGGVSVATVFAKAKEHGWNEAKHVFGELTLAAMDQQAEPERTATLEALRAIESATTGAQNAKHTSTFFPASQLHGQAIPPRKWLVEDLVPLENVTMLYGDGGTGKSLLALQLAVATASGKDWVGQDVHSGSALFISAEDDVPELHRRLALTATGSGLTLQDLDRLTVRSLAGEDAILGTFDPAGRLAATGLFAEIEAQVLRDAPALIVLDTLNDLYAGDENDKSQARQFIGLLRGLAIQHNCAVVLLAHPSKSGMSSGSGDSGSVAWSNSARSRLYLSRDMRDGYEPDPDARILTTMKANYGPKGGALGLRYQRGVFVPTGGCTGAGTSGLNGGENITDKAKRVFVVLLRQFNANGFKVNASSGPNYAPKQFAEHPDSEGVQKAAFKQAMYQLMSDGAIRNEQSGPPSKRVSQLVLASSPPGGDQAEGGDAP</sequence>
<reference evidence="4" key="1">
    <citation type="submission" date="2018-05" db="EMBL/GenBank/DDBJ databases">
        <authorList>
            <person name="Du Z."/>
            <person name="Wang X."/>
        </authorList>
    </citation>
    <scope>NUCLEOTIDE SEQUENCE [LARGE SCALE GENOMIC DNA]</scope>
    <source>
        <strain evidence="4">WDS4C29</strain>
    </source>
</reference>
<protein>
    <recommendedName>
        <fullName evidence="2">AAA+ ATPase domain-containing protein</fullName>
    </recommendedName>
</protein>
<accession>A0A2V1P1L2</accession>
<dbReference type="OrthoDB" id="1496333at2"/>
<dbReference type="InterPro" id="IPR027417">
    <property type="entry name" value="P-loop_NTPase"/>
</dbReference>
<dbReference type="SUPFAM" id="SSF52540">
    <property type="entry name" value="P-loop containing nucleoside triphosphate hydrolases"/>
    <property type="match status" value="1"/>
</dbReference>
<keyword evidence="4" id="KW-1185">Reference proteome</keyword>
<dbReference type="Gene3D" id="3.40.50.300">
    <property type="entry name" value="P-loop containing nucleotide triphosphate hydrolases"/>
    <property type="match status" value="1"/>
</dbReference>
<dbReference type="GO" id="GO:0016817">
    <property type="term" value="F:hydrolase activity, acting on acid anhydrides"/>
    <property type="evidence" value="ECO:0007669"/>
    <property type="project" value="InterPro"/>
</dbReference>
<comment type="caution">
    <text evidence="3">The sequence shown here is derived from an EMBL/GenBank/DDBJ whole genome shotgun (WGS) entry which is preliminary data.</text>
</comment>
<evidence type="ECO:0000313" key="3">
    <source>
        <dbReference type="EMBL" id="PWG16335.1"/>
    </source>
</evidence>
<dbReference type="RefSeq" id="WP_109389253.1">
    <property type="nucleotide sequence ID" value="NZ_QETF01000014.1"/>
</dbReference>
<dbReference type="Proteomes" id="UP000245293">
    <property type="component" value="Unassembled WGS sequence"/>
</dbReference>
<dbReference type="EMBL" id="QETF01000014">
    <property type="protein sequence ID" value="PWG16335.1"/>
    <property type="molecule type" value="Genomic_DNA"/>
</dbReference>